<dbReference type="PROSITE" id="PS50022">
    <property type="entry name" value="FA58C_3"/>
    <property type="match status" value="1"/>
</dbReference>
<dbReference type="SUPFAM" id="SSF49785">
    <property type="entry name" value="Galactose-binding domain-like"/>
    <property type="match status" value="1"/>
</dbReference>
<dbReference type="Pfam" id="PF00754">
    <property type="entry name" value="F5_F8_type_C"/>
    <property type="match status" value="1"/>
</dbReference>
<dbReference type="PROSITE" id="PS51257">
    <property type="entry name" value="PROKAR_LIPOPROTEIN"/>
    <property type="match status" value="1"/>
</dbReference>
<dbReference type="SMART" id="SM00231">
    <property type="entry name" value="FA58C"/>
    <property type="match status" value="1"/>
</dbReference>
<name>A0AAE0FZP8_9CHLO</name>
<proteinExistence type="predicted"/>
<evidence type="ECO:0000313" key="3">
    <source>
        <dbReference type="Proteomes" id="UP001190700"/>
    </source>
</evidence>
<organism evidence="2 3">
    <name type="scientific">Cymbomonas tetramitiformis</name>
    <dbReference type="NCBI Taxonomy" id="36881"/>
    <lineage>
        <taxon>Eukaryota</taxon>
        <taxon>Viridiplantae</taxon>
        <taxon>Chlorophyta</taxon>
        <taxon>Pyramimonadophyceae</taxon>
        <taxon>Pyramimonadales</taxon>
        <taxon>Pyramimonadaceae</taxon>
        <taxon>Cymbomonas</taxon>
    </lineage>
</organism>
<comment type="caution">
    <text evidence="2">The sequence shown here is derived from an EMBL/GenBank/DDBJ whole genome shotgun (WGS) entry which is preliminary data.</text>
</comment>
<evidence type="ECO:0000313" key="2">
    <source>
        <dbReference type="EMBL" id="KAK3268987.1"/>
    </source>
</evidence>
<dbReference type="EMBL" id="LGRX02011421">
    <property type="protein sequence ID" value="KAK3268987.1"/>
    <property type="molecule type" value="Genomic_DNA"/>
</dbReference>
<evidence type="ECO:0000259" key="1">
    <source>
        <dbReference type="PROSITE" id="PS50022"/>
    </source>
</evidence>
<dbReference type="PANTHER" id="PTHR24543">
    <property type="entry name" value="MULTICOPPER OXIDASE-RELATED"/>
    <property type="match status" value="1"/>
</dbReference>
<protein>
    <recommendedName>
        <fullName evidence="1">F5/8 type C domain-containing protein</fullName>
    </recommendedName>
</protein>
<dbReference type="Gene3D" id="2.60.120.260">
    <property type="entry name" value="Galactose-binding domain-like"/>
    <property type="match status" value="1"/>
</dbReference>
<dbReference type="InterPro" id="IPR008979">
    <property type="entry name" value="Galactose-bd-like_sf"/>
</dbReference>
<gene>
    <name evidence="2" type="ORF">CYMTET_22542</name>
</gene>
<dbReference type="AlphaFoldDB" id="A0AAE0FZP8"/>
<dbReference type="InterPro" id="IPR000421">
    <property type="entry name" value="FA58C"/>
</dbReference>
<accession>A0AAE0FZP8</accession>
<feature type="domain" description="F5/8 type C" evidence="1">
    <location>
        <begin position="79"/>
        <end position="189"/>
    </location>
</feature>
<dbReference type="Proteomes" id="UP001190700">
    <property type="component" value="Unassembled WGS sequence"/>
</dbReference>
<keyword evidence="3" id="KW-1185">Reference proteome</keyword>
<reference evidence="2 3" key="1">
    <citation type="journal article" date="2015" name="Genome Biol. Evol.">
        <title>Comparative Genomics of a Bacterivorous Green Alga Reveals Evolutionary Causalities and Consequences of Phago-Mixotrophic Mode of Nutrition.</title>
        <authorList>
            <person name="Burns J.A."/>
            <person name="Paasch A."/>
            <person name="Narechania A."/>
            <person name="Kim E."/>
        </authorList>
    </citation>
    <scope>NUCLEOTIDE SEQUENCE [LARGE SCALE GENOMIC DNA]</scope>
    <source>
        <strain evidence="2 3">PLY_AMNH</strain>
    </source>
</reference>
<sequence length="313" mass="34265">MFGSLERSQRFLSSNKYHHVATSISLSCATPEKIEERLLLAGNWSGIIADLVEVNPPGHLRTDSHENVECRGIGDGILDGAHAWGSPSAEVGLWHQMDLGEVAEVIGVVTQGHPLDDARVTSFNVRLSADGSQWIQPKSVRGGSAFEGNSKGDSRKYNLFSAQVTARYIRISPLEWHRSVALRIGALVCAVSGKPKYDEETSEKQTPQPEVRFPHFHGKLPPPAYDICAPKGGELPTPCPQKAGGCGSDADIDQMIAEYYTFMPPSDFSEAAVKFRRALFRRQFCSAGERACSRAIVYNQPRHSLAKFALTAL</sequence>